<dbReference type="GO" id="GO:0004298">
    <property type="term" value="F:threonine-type endopeptidase activity"/>
    <property type="evidence" value="ECO:0007669"/>
    <property type="project" value="UniProtKB-KW"/>
</dbReference>
<dbReference type="NCBIfam" id="NF003964">
    <property type="entry name" value="PRK05456.1"/>
    <property type="match status" value="1"/>
</dbReference>
<protein>
    <recommendedName>
        <fullName evidence="8">ATP-dependent protease subunit HslV</fullName>
        <ecNumber evidence="8">3.4.25.2</ecNumber>
    </recommendedName>
</protein>
<feature type="active site" evidence="8">
    <location>
        <position position="4"/>
    </location>
</feature>
<dbReference type="GO" id="GO:0046872">
    <property type="term" value="F:metal ion binding"/>
    <property type="evidence" value="ECO:0007669"/>
    <property type="project" value="UniProtKB-KW"/>
</dbReference>
<evidence type="ECO:0000256" key="1">
    <source>
        <dbReference type="ARBA" id="ARBA00004496"/>
    </source>
</evidence>
<evidence type="ECO:0000256" key="2">
    <source>
        <dbReference type="ARBA" id="ARBA00006053"/>
    </source>
</evidence>
<comment type="catalytic activity">
    <reaction evidence="8">
        <text>ATP-dependent cleavage of peptide bonds with broad specificity.</text>
        <dbReference type="EC" id="3.4.25.2"/>
    </reaction>
</comment>
<gene>
    <name evidence="8 9" type="primary">hslV</name>
    <name evidence="9" type="ORF">E6H04_11500</name>
</gene>
<evidence type="ECO:0000313" key="10">
    <source>
        <dbReference type="Proteomes" id="UP000320048"/>
    </source>
</evidence>
<dbReference type="PANTHER" id="PTHR32194">
    <property type="entry name" value="METALLOPROTEASE TLDD"/>
    <property type="match status" value="1"/>
</dbReference>
<dbReference type="PROSITE" id="PS51476">
    <property type="entry name" value="PROTEASOME_BETA_2"/>
    <property type="match status" value="1"/>
</dbReference>
<dbReference type="PIRSF" id="PIRSF039093">
    <property type="entry name" value="HslV"/>
    <property type="match status" value="1"/>
</dbReference>
<comment type="activity regulation">
    <text evidence="8">Allosterically activated by HslU binding.</text>
</comment>
<dbReference type="InterPro" id="IPR001353">
    <property type="entry name" value="Proteasome_sua/b"/>
</dbReference>
<dbReference type="HAMAP" id="MF_00248">
    <property type="entry name" value="HslV"/>
    <property type="match status" value="1"/>
</dbReference>
<feature type="binding site" evidence="8">
    <location>
        <position position="161"/>
    </location>
    <ligand>
        <name>Na(+)</name>
        <dbReference type="ChEBI" id="CHEBI:29101"/>
    </ligand>
</feature>
<accession>A0A537J638</accession>
<dbReference type="InterPro" id="IPR023333">
    <property type="entry name" value="Proteasome_suB-type"/>
</dbReference>
<dbReference type="EMBL" id="VBAO01000329">
    <property type="protein sequence ID" value="TMI78943.1"/>
    <property type="molecule type" value="Genomic_DNA"/>
</dbReference>
<evidence type="ECO:0000256" key="5">
    <source>
        <dbReference type="ARBA" id="ARBA00022723"/>
    </source>
</evidence>
<evidence type="ECO:0000256" key="8">
    <source>
        <dbReference type="HAMAP-Rule" id="MF_00248"/>
    </source>
</evidence>
<dbReference type="Gene3D" id="3.60.20.10">
    <property type="entry name" value="Glutamine Phosphoribosylpyrophosphate, subunit 1, domain 1"/>
    <property type="match status" value="1"/>
</dbReference>
<dbReference type="Pfam" id="PF00227">
    <property type="entry name" value="Proteasome"/>
    <property type="match status" value="1"/>
</dbReference>
<dbReference type="GO" id="GO:0009376">
    <property type="term" value="C:HslUV protease complex"/>
    <property type="evidence" value="ECO:0007669"/>
    <property type="project" value="UniProtKB-UniRule"/>
</dbReference>
<dbReference type="NCBIfam" id="TIGR03692">
    <property type="entry name" value="ATP_dep_HslV"/>
    <property type="match status" value="1"/>
</dbReference>
<dbReference type="GO" id="GO:0051603">
    <property type="term" value="P:proteolysis involved in protein catabolic process"/>
    <property type="evidence" value="ECO:0007669"/>
    <property type="project" value="InterPro"/>
</dbReference>
<evidence type="ECO:0000256" key="6">
    <source>
        <dbReference type="ARBA" id="ARBA00022801"/>
    </source>
</evidence>
<feature type="binding site" evidence="8">
    <location>
        <position position="164"/>
    </location>
    <ligand>
        <name>Na(+)</name>
        <dbReference type="ChEBI" id="CHEBI:29101"/>
    </ligand>
</feature>
<dbReference type="Proteomes" id="UP000320048">
    <property type="component" value="Unassembled WGS sequence"/>
</dbReference>
<evidence type="ECO:0000256" key="4">
    <source>
        <dbReference type="ARBA" id="ARBA00022670"/>
    </source>
</evidence>
<evidence type="ECO:0000256" key="7">
    <source>
        <dbReference type="ARBA" id="ARBA00023053"/>
    </source>
</evidence>
<dbReference type="InterPro" id="IPR022281">
    <property type="entry name" value="ATP-dep_Prtase_HsIV_su"/>
</dbReference>
<proteinExistence type="inferred from homology"/>
<keyword evidence="3 8" id="KW-0963">Cytoplasm</keyword>
<comment type="caution">
    <text evidence="9">The sequence shown here is derived from an EMBL/GenBank/DDBJ whole genome shotgun (WGS) entry which is preliminary data.</text>
</comment>
<keyword evidence="8" id="KW-0021">Allosteric enzyme</keyword>
<dbReference type="SUPFAM" id="SSF56235">
    <property type="entry name" value="N-terminal nucleophile aminohydrolases (Ntn hydrolases)"/>
    <property type="match status" value="1"/>
</dbReference>
<comment type="similarity">
    <text evidence="2 8">Belongs to the peptidase T1B family. HslV subfamily.</text>
</comment>
<sequence length="174" mass="18413">MRSTTIVAVRRDGAIAVAGDGQVSVGNTVLKHGARKVRRIGDGVLVGFAGSAADGLTLFEKLEQKLDAFHGNLARAAVELAKDWRTDRVLRRLDALMVVADREHVFVLSGGGDIVEPDDGVAAVGSGGPYALAAARALLLHSDLGAEEIARESLRLAAEICVYTNERVTVETLR</sequence>
<dbReference type="GO" id="GO:0005839">
    <property type="term" value="C:proteasome core complex"/>
    <property type="evidence" value="ECO:0007669"/>
    <property type="project" value="InterPro"/>
</dbReference>
<organism evidence="9 10">
    <name type="scientific">Candidatus Segetimicrobium genomatis</name>
    <dbReference type="NCBI Taxonomy" id="2569760"/>
    <lineage>
        <taxon>Bacteria</taxon>
        <taxon>Bacillati</taxon>
        <taxon>Candidatus Sysuimicrobiota</taxon>
        <taxon>Candidatus Sysuimicrobiia</taxon>
        <taxon>Candidatus Sysuimicrobiales</taxon>
        <taxon>Candidatus Segetimicrobiaceae</taxon>
        <taxon>Candidatus Segetimicrobium</taxon>
    </lineage>
</organism>
<keyword evidence="7 8" id="KW-0915">Sodium</keyword>
<comment type="subcellular location">
    <subcellularLocation>
        <location evidence="1 8">Cytoplasm</location>
    </subcellularLocation>
</comment>
<dbReference type="CDD" id="cd01913">
    <property type="entry name" value="protease_HslV"/>
    <property type="match status" value="1"/>
</dbReference>
<comment type="function">
    <text evidence="8">Protease subunit of a proteasome-like degradation complex believed to be a general protein degrading machinery.</text>
</comment>
<dbReference type="AlphaFoldDB" id="A0A537J638"/>
<dbReference type="PANTHER" id="PTHR32194:SF0">
    <property type="entry name" value="ATP-DEPENDENT PROTEASE SUBUNIT HSLV"/>
    <property type="match status" value="1"/>
</dbReference>
<keyword evidence="4 8" id="KW-0645">Protease</keyword>
<keyword evidence="6 8" id="KW-0378">Hydrolase</keyword>
<feature type="binding site" evidence="8">
    <location>
        <position position="158"/>
    </location>
    <ligand>
        <name>Na(+)</name>
        <dbReference type="ChEBI" id="CHEBI:29101"/>
    </ligand>
</feature>
<evidence type="ECO:0000313" key="9">
    <source>
        <dbReference type="EMBL" id="TMI78943.1"/>
    </source>
</evidence>
<comment type="subunit">
    <text evidence="8">A double ring-shaped homohexamer of HslV is capped on each side by a ring-shaped HslU homohexamer. The assembly of the HslU/HslV complex is dependent on binding of ATP.</text>
</comment>
<reference evidence="9 10" key="1">
    <citation type="journal article" date="2019" name="Nat. Microbiol.">
        <title>Mediterranean grassland soil C-N compound turnover is dependent on rainfall and depth, and is mediated by genomically divergent microorganisms.</title>
        <authorList>
            <person name="Diamond S."/>
            <person name="Andeer P.F."/>
            <person name="Li Z."/>
            <person name="Crits-Christoph A."/>
            <person name="Burstein D."/>
            <person name="Anantharaman K."/>
            <person name="Lane K.R."/>
            <person name="Thomas B.C."/>
            <person name="Pan C."/>
            <person name="Northen T.R."/>
            <person name="Banfield J.F."/>
        </authorList>
    </citation>
    <scope>NUCLEOTIDE SEQUENCE [LARGE SCALE GENOMIC DNA]</scope>
    <source>
        <strain evidence="9">NP_7</strain>
    </source>
</reference>
<name>A0A537J638_9BACT</name>
<evidence type="ECO:0000256" key="3">
    <source>
        <dbReference type="ARBA" id="ARBA00022490"/>
    </source>
</evidence>
<keyword evidence="8" id="KW-0888">Threonine protease</keyword>
<dbReference type="EC" id="3.4.25.2" evidence="8"/>
<dbReference type="InterPro" id="IPR029055">
    <property type="entry name" value="Ntn_hydrolases_N"/>
</dbReference>
<keyword evidence="5 8" id="KW-0479">Metal-binding</keyword>